<dbReference type="Pfam" id="PF00734">
    <property type="entry name" value="CBM_1"/>
    <property type="match status" value="3"/>
</dbReference>
<protein>
    <recommendedName>
        <fullName evidence="3">CBM1 domain-containing protein</fullName>
    </recommendedName>
</protein>
<feature type="region of interest" description="Disordered" evidence="2">
    <location>
        <begin position="599"/>
        <end position="620"/>
    </location>
</feature>
<evidence type="ECO:0000313" key="5">
    <source>
        <dbReference type="Proteomes" id="UP000243217"/>
    </source>
</evidence>
<gene>
    <name evidence="4" type="ORF">THRCLA_02890</name>
</gene>
<feature type="region of interest" description="Disordered" evidence="2">
    <location>
        <begin position="351"/>
        <end position="372"/>
    </location>
</feature>
<reference evidence="4 5" key="1">
    <citation type="journal article" date="2014" name="Genome Biol. Evol.">
        <title>The secreted proteins of Achlya hypogyna and Thraustotheca clavata identify the ancestral oomycete secretome and reveal gene acquisitions by horizontal gene transfer.</title>
        <authorList>
            <person name="Misner I."/>
            <person name="Blouin N."/>
            <person name="Leonard G."/>
            <person name="Richards T.A."/>
            <person name="Lane C.E."/>
        </authorList>
    </citation>
    <scope>NUCLEOTIDE SEQUENCE [LARGE SCALE GENOMIC DNA]</scope>
    <source>
        <strain evidence="4 5">ATCC 34112</strain>
    </source>
</reference>
<feature type="domain" description="CBM1" evidence="3">
    <location>
        <begin position="716"/>
        <end position="755"/>
    </location>
</feature>
<feature type="domain" description="CBM1" evidence="3">
    <location>
        <begin position="468"/>
        <end position="507"/>
    </location>
</feature>
<evidence type="ECO:0000256" key="2">
    <source>
        <dbReference type="SAM" id="MobiDB-lite"/>
    </source>
</evidence>
<dbReference type="OrthoDB" id="77927at2759"/>
<dbReference type="SMART" id="SM00236">
    <property type="entry name" value="fCBD"/>
    <property type="match status" value="8"/>
</dbReference>
<proteinExistence type="predicted"/>
<dbReference type="Proteomes" id="UP000243217">
    <property type="component" value="Unassembled WGS sequence"/>
</dbReference>
<dbReference type="PROSITE" id="PS00562">
    <property type="entry name" value="CBM1_1"/>
    <property type="match status" value="1"/>
</dbReference>
<dbReference type="GO" id="GO:0030248">
    <property type="term" value="F:cellulose binding"/>
    <property type="evidence" value="ECO:0007669"/>
    <property type="project" value="InterPro"/>
</dbReference>
<sequence length="757" mass="79908">MHFLSKSLCFRQPNPIKPNEIDTSMQCSGSGFNANGKACKSTDVCTKVTDTYWNYKGDSTCTQGNSCVKINDWYSQCQTTSTDSNRFATWSQCGGLSNNINANGKTCSDEDSVRLLLSMQLDPCQIGILHFASHITMKPAFLLITLAAGSAMGKQFDPCTADKDCGANESCVQATGQTWSMCQPKAAAPTGKQFSVCNKNSDCNKGLYCKPTDDKKFSMCQPNEGCAKKNGQCDGKGFVGPSCCENGTVCKYSNEWYSQCVPASHAMDAEASCTNVSVEGDATYCVEGAICGGSGDKCPKKGDVAVADCIKTLNSYVDVGKCVAPSDATCQTIKTGAKGCVFGASAPGTQAPATNAPGTQAPGTQAPGTQAPSTNGQCAENYSQCNGQNWPFGVCCKDPNFSCNKKNEYLSLCEPKAKNMDAESAAVAVWQQCGGKDYKGDSSCTDGNSCVKINDWYSQCQPNPPKGNELATWSQCAGTANNFNANGKGCRQGDACTKYSDAYSQCVPKNQKMDAQAEQGCTNVSVEGDATYCVEGAICGDSGDKCPKKGDVAVADCVKNLKSYTDGSKCVAPADATCQTIKTGAKGCVFGASAPGTQAPATNAPGTQAPGTQAPGTQAPSNNGQCAENYSQCNGQNWPFGVCCKDPNFSCNKKNDYLSLCEPKAKAMDADAASVAVWQQCAGKDYKGDSSCTDGNSCVKINDWYSQCQPNAPKDNQLPTWAQCGGSNNNFNANGKTCRDGDKCFQYNSYFWQCIPK</sequence>
<dbReference type="InterPro" id="IPR000254">
    <property type="entry name" value="CBD"/>
</dbReference>
<keyword evidence="1" id="KW-0732">Signal</keyword>
<organism evidence="4 5">
    <name type="scientific">Thraustotheca clavata</name>
    <dbReference type="NCBI Taxonomy" id="74557"/>
    <lineage>
        <taxon>Eukaryota</taxon>
        <taxon>Sar</taxon>
        <taxon>Stramenopiles</taxon>
        <taxon>Oomycota</taxon>
        <taxon>Saprolegniomycetes</taxon>
        <taxon>Saprolegniales</taxon>
        <taxon>Achlyaceae</taxon>
        <taxon>Thraustotheca</taxon>
    </lineage>
</organism>
<feature type="domain" description="CBM1" evidence="3">
    <location>
        <begin position="673"/>
        <end position="709"/>
    </location>
</feature>
<dbReference type="PROSITE" id="PS51164">
    <property type="entry name" value="CBM1_2"/>
    <property type="match status" value="6"/>
</dbReference>
<evidence type="ECO:0000259" key="3">
    <source>
        <dbReference type="PROSITE" id="PS51164"/>
    </source>
</evidence>
<feature type="domain" description="CBM1" evidence="3">
    <location>
        <begin position="425"/>
        <end position="461"/>
    </location>
</feature>
<dbReference type="EMBL" id="JNBS01000530">
    <property type="protein sequence ID" value="OQS04922.1"/>
    <property type="molecule type" value="Genomic_DNA"/>
</dbReference>
<feature type="domain" description="CBM1" evidence="3">
    <location>
        <begin position="225"/>
        <end position="261"/>
    </location>
</feature>
<dbReference type="AlphaFoldDB" id="A0A1W0A3R0"/>
<dbReference type="GO" id="GO:0005576">
    <property type="term" value="C:extracellular region"/>
    <property type="evidence" value="ECO:0007669"/>
    <property type="project" value="InterPro"/>
</dbReference>
<feature type="domain" description="CBM1" evidence="3">
    <location>
        <begin position="19"/>
        <end position="78"/>
    </location>
</feature>
<evidence type="ECO:0000256" key="1">
    <source>
        <dbReference type="ARBA" id="ARBA00022729"/>
    </source>
</evidence>
<accession>A0A1W0A3R0</accession>
<name>A0A1W0A3R0_9STRA</name>
<keyword evidence="5" id="KW-1185">Reference proteome</keyword>
<dbReference type="SUPFAM" id="SSF57180">
    <property type="entry name" value="Cellulose-binding domain"/>
    <property type="match status" value="4"/>
</dbReference>
<dbReference type="InterPro" id="IPR035971">
    <property type="entry name" value="CBD_sf"/>
</dbReference>
<evidence type="ECO:0000313" key="4">
    <source>
        <dbReference type="EMBL" id="OQS04922.1"/>
    </source>
</evidence>
<comment type="caution">
    <text evidence="4">The sequence shown here is derived from an EMBL/GenBank/DDBJ whole genome shotgun (WGS) entry which is preliminary data.</text>
</comment>
<dbReference type="GO" id="GO:0005975">
    <property type="term" value="P:carbohydrate metabolic process"/>
    <property type="evidence" value="ECO:0007669"/>
    <property type="project" value="InterPro"/>
</dbReference>